<evidence type="ECO:0000259" key="6">
    <source>
        <dbReference type="Pfam" id="PF21027"/>
    </source>
</evidence>
<gene>
    <name evidence="7" type="ORF">GQ607_012007</name>
</gene>
<dbReference type="InterPro" id="IPR036291">
    <property type="entry name" value="NAD(P)-bd_dom_sf"/>
</dbReference>
<protein>
    <recommendedName>
        <fullName evidence="9">Short-chain dehydrogenase</fullName>
    </recommendedName>
</protein>
<keyword evidence="2" id="KW-0521">NADP</keyword>
<sequence length="881" mass="97693">MRIKKESDDDVDDIEYKLPPKTFTPITRPRTRVNSEYKSDRIRAPKIPPQTPKTIADMAASTTKGAAALTQFPSKPRVFILTDITNEPDDAESFCRYLTYSNQFRTEGVVAVTSVWLRNKVAPQNLHEIVNAYEKVVDNLNAHAHPGSPYPSAQTVRDLIKSGPPVYGMEAVGDDIPLSEGGELLLERLTAPDAEPLWVLVWGGINVLAQVLHKIRDRPDAAALRQKLRVYTISDQDDCGAWIRQQWPEIFYICSVHGWNQYQCAAWTGISAPCAGDQGGPDGSKVTHQWVKENVQIGPLGAAYPNFEFIIEGDTPTFLYLIQNGLGVPEEPIYGSWGGRYIPANVSSKGLPARGHFADAIDTVIGVDGKPHRSNQATIWRWRNTFQDDFAARMQWTLTSDFSKVNHHPVLSVNGDSSLTPIHLDADAGGVVSFDASESYDPDGDKMSYKWYQYREPSALQTYHGMEVSDLEIKPLNEDGSKVEITIAPAEKSCLVWREKIPLERGLPLHLILEVTDNGSPPLTSYRRIIIQPIDRNFSSRNCQGSDIVIYEDDNAHIIAFALLTSDPQRLTAFFNMVRFNPSSDIPDLSGKVIIVTGGNIGLGKETVTQLSKHNPAHIYLAARSQSKALAAIEDIKKNVPNAAPITFLELDLTSFESVKRAAKEFQSKEQKLHLLINNAGIMAWPADTTKEGYEIQFGTNHMGHALFTKLLLPTLSKTAKSDSDKDVRIINLSSAAEGYPSKDVWNFEALKTDMASYSTWARYGCSKLANVHHARALAKRYPEIRCISLHPGVVSTNLGSGLLASWPLFRPLINLALWAVTTSVGEGAKNQLWAATSPEAKTGVFYWPVGVTGKDSKLSLEDDLVEKLWDWTEKELGPYV</sequence>
<evidence type="ECO:0000256" key="2">
    <source>
        <dbReference type="ARBA" id="ARBA00022857"/>
    </source>
</evidence>
<keyword evidence="8" id="KW-1185">Reference proteome</keyword>
<dbReference type="GO" id="GO:0016491">
    <property type="term" value="F:oxidoreductase activity"/>
    <property type="evidence" value="ECO:0007669"/>
    <property type="project" value="UniProtKB-KW"/>
</dbReference>
<evidence type="ECO:0000259" key="5">
    <source>
        <dbReference type="Pfam" id="PF07632"/>
    </source>
</evidence>
<organism evidence="7 8">
    <name type="scientific">Colletotrichum asianum</name>
    <dbReference type="NCBI Taxonomy" id="702518"/>
    <lineage>
        <taxon>Eukaryota</taxon>
        <taxon>Fungi</taxon>
        <taxon>Dikarya</taxon>
        <taxon>Ascomycota</taxon>
        <taxon>Pezizomycotina</taxon>
        <taxon>Sordariomycetes</taxon>
        <taxon>Hypocreomycetidae</taxon>
        <taxon>Glomerellales</taxon>
        <taxon>Glomerellaceae</taxon>
        <taxon>Colletotrichum</taxon>
        <taxon>Colletotrichum gloeosporioides species complex</taxon>
    </lineage>
</organism>
<dbReference type="Gene3D" id="2.60.40.10">
    <property type="entry name" value="Immunoglobulins"/>
    <property type="match status" value="1"/>
</dbReference>
<dbReference type="AlphaFoldDB" id="A0A8H3W3Y6"/>
<dbReference type="GO" id="GO:0016799">
    <property type="term" value="F:hydrolase activity, hydrolyzing N-glycosyl compounds"/>
    <property type="evidence" value="ECO:0007669"/>
    <property type="project" value="InterPro"/>
</dbReference>
<dbReference type="Gene3D" id="3.90.245.10">
    <property type="entry name" value="Ribonucleoside hydrolase-like"/>
    <property type="match status" value="1"/>
</dbReference>
<dbReference type="Proteomes" id="UP000434172">
    <property type="component" value="Unassembled WGS sequence"/>
</dbReference>
<dbReference type="Pfam" id="PF21027">
    <property type="entry name" value="Sde0182_C"/>
    <property type="match status" value="1"/>
</dbReference>
<feature type="region of interest" description="Disordered" evidence="4">
    <location>
        <begin position="1"/>
        <end position="27"/>
    </location>
</feature>
<feature type="domain" description="Cellulose-binding Sde182 C-terminal" evidence="6">
    <location>
        <begin position="432"/>
        <end position="532"/>
    </location>
</feature>
<evidence type="ECO:0008006" key="9">
    <source>
        <dbReference type="Google" id="ProtNLM"/>
    </source>
</evidence>
<keyword evidence="3" id="KW-0560">Oxidoreductase</keyword>
<feature type="region of interest" description="Disordered" evidence="4">
    <location>
        <begin position="32"/>
        <end position="51"/>
    </location>
</feature>
<dbReference type="OrthoDB" id="3592035at2759"/>
<dbReference type="InterPro" id="IPR013783">
    <property type="entry name" value="Ig-like_fold"/>
</dbReference>
<dbReference type="InterPro" id="IPR048527">
    <property type="entry name" value="Sde182_C"/>
</dbReference>
<reference evidence="7 8" key="1">
    <citation type="submission" date="2019-12" db="EMBL/GenBank/DDBJ databases">
        <title>A genome sequence resource for the geographically widespread anthracnose pathogen Colletotrichum asianum.</title>
        <authorList>
            <person name="Meng Y."/>
        </authorList>
    </citation>
    <scope>NUCLEOTIDE SEQUENCE [LARGE SCALE GENOMIC DNA]</scope>
    <source>
        <strain evidence="7 8">ICMP 18580</strain>
    </source>
</reference>
<name>A0A8H3W3Y6_9PEZI</name>
<dbReference type="InterPro" id="IPR036452">
    <property type="entry name" value="Ribo_hydro-like"/>
</dbReference>
<dbReference type="Pfam" id="PF07632">
    <property type="entry name" value="Sde182_NH-like"/>
    <property type="match status" value="1"/>
</dbReference>
<proteinExistence type="inferred from homology"/>
<comment type="similarity">
    <text evidence="1">Belongs to the short-chain dehydrogenases/reductases (SDR) family.</text>
</comment>
<dbReference type="SUPFAM" id="SSF51735">
    <property type="entry name" value="NAD(P)-binding Rossmann-fold domains"/>
    <property type="match status" value="1"/>
</dbReference>
<dbReference type="Pfam" id="PF00106">
    <property type="entry name" value="adh_short"/>
    <property type="match status" value="1"/>
</dbReference>
<dbReference type="InterPro" id="IPR002347">
    <property type="entry name" value="SDR_fam"/>
</dbReference>
<evidence type="ECO:0000256" key="3">
    <source>
        <dbReference type="ARBA" id="ARBA00023002"/>
    </source>
</evidence>
<dbReference type="InterPro" id="IPR011483">
    <property type="entry name" value="Sde182_NH-like"/>
</dbReference>
<dbReference type="EMBL" id="WOWK01000079">
    <property type="protein sequence ID" value="KAF0320773.1"/>
    <property type="molecule type" value="Genomic_DNA"/>
</dbReference>
<feature type="domain" description="Cellulose-binding Sde182 nucleoside hydrolase-like" evidence="5">
    <location>
        <begin position="77"/>
        <end position="341"/>
    </location>
</feature>
<dbReference type="PRINTS" id="PR00081">
    <property type="entry name" value="GDHRDH"/>
</dbReference>
<evidence type="ECO:0000256" key="4">
    <source>
        <dbReference type="SAM" id="MobiDB-lite"/>
    </source>
</evidence>
<feature type="compositionally biased region" description="Basic and acidic residues" evidence="4">
    <location>
        <begin position="33"/>
        <end position="43"/>
    </location>
</feature>
<accession>A0A8H3W3Y6</accession>
<evidence type="ECO:0000313" key="8">
    <source>
        <dbReference type="Proteomes" id="UP000434172"/>
    </source>
</evidence>
<dbReference type="PANTHER" id="PTHR24320:SF282">
    <property type="entry name" value="WW DOMAIN-CONTAINING OXIDOREDUCTASE"/>
    <property type="match status" value="1"/>
</dbReference>
<comment type="caution">
    <text evidence="7">The sequence shown here is derived from an EMBL/GenBank/DDBJ whole genome shotgun (WGS) entry which is preliminary data.</text>
</comment>
<dbReference type="Gene3D" id="3.40.50.720">
    <property type="entry name" value="NAD(P)-binding Rossmann-like Domain"/>
    <property type="match status" value="1"/>
</dbReference>
<evidence type="ECO:0000256" key="1">
    <source>
        <dbReference type="ARBA" id="ARBA00006484"/>
    </source>
</evidence>
<dbReference type="PANTHER" id="PTHR24320">
    <property type="entry name" value="RETINOL DEHYDROGENASE"/>
    <property type="match status" value="1"/>
</dbReference>
<evidence type="ECO:0000313" key="7">
    <source>
        <dbReference type="EMBL" id="KAF0320773.1"/>
    </source>
</evidence>